<keyword evidence="10" id="KW-1185">Reference proteome</keyword>
<evidence type="ECO:0000256" key="5">
    <source>
        <dbReference type="ARBA" id="ARBA00023004"/>
    </source>
</evidence>
<dbReference type="SUPFAM" id="SSF102114">
    <property type="entry name" value="Radical SAM enzymes"/>
    <property type="match status" value="1"/>
</dbReference>
<sequence>MQEAAVSLVRTLSKAEGAPAALSDAEYVQLLGADGDELAALCRLADEVRRSAVGAELTYVVNRNLDTGQVAGQHALVGDLVREAWSLGATEVCMQGPVPADAPAQEYLDLVRTITAAAPVHLHAYRAAEVADAAHRLDTTPREFLQEAAAAGLATVPGTAARILDDDVRARLAGGPDLPVQRWIELIGTAHEVGLRSTSTIVYGHVETPEQQVAHLRTLAEMQDRTGGFTELIAMPMTPEAMPAHLTGIARPGPSARETRALHAVARLLLHGRIDHIQAAWPKLGTELSRAVLAGGADDFGGLLLDGTRWPAAGAESGLQLSRAEIDSCAEQLGRRPRQRATDYGTPPVTGRLGTARDGANAAL</sequence>
<keyword evidence="5" id="KW-0408">Iron</keyword>
<dbReference type="InterPro" id="IPR058240">
    <property type="entry name" value="rSAM_sf"/>
</dbReference>
<evidence type="ECO:0000256" key="2">
    <source>
        <dbReference type="ARBA" id="ARBA00022485"/>
    </source>
</evidence>
<dbReference type="EMBL" id="JADEYC010000007">
    <property type="protein sequence ID" value="MBE9373840.1"/>
    <property type="molecule type" value="Genomic_DNA"/>
</dbReference>
<organism evidence="9 10">
    <name type="scientific">Saccharopolyspora montiporae</name>
    <dbReference type="NCBI Taxonomy" id="2781240"/>
    <lineage>
        <taxon>Bacteria</taxon>
        <taxon>Bacillati</taxon>
        <taxon>Actinomycetota</taxon>
        <taxon>Actinomycetes</taxon>
        <taxon>Pseudonocardiales</taxon>
        <taxon>Pseudonocardiaceae</taxon>
        <taxon>Saccharopolyspora</taxon>
    </lineage>
</organism>
<evidence type="ECO:0000313" key="9">
    <source>
        <dbReference type="EMBL" id="MBE9373840.1"/>
    </source>
</evidence>
<protein>
    <submittedName>
        <fullName evidence="9">FO synthase</fullName>
    </submittedName>
</protein>
<dbReference type="InterPro" id="IPR013785">
    <property type="entry name" value="Aldolase_TIM"/>
</dbReference>
<dbReference type="GO" id="GO:0046872">
    <property type="term" value="F:metal ion binding"/>
    <property type="evidence" value="ECO:0007669"/>
    <property type="project" value="UniProtKB-KW"/>
</dbReference>
<dbReference type="PROSITE" id="PS51918">
    <property type="entry name" value="RADICAL_SAM"/>
    <property type="match status" value="1"/>
</dbReference>
<keyword evidence="3" id="KW-0949">S-adenosyl-L-methionine</keyword>
<dbReference type="GO" id="GO:0044689">
    <property type="term" value="F:7,8-didemethyl-8-hydroxy-5-deazariboflavin synthase activity"/>
    <property type="evidence" value="ECO:0007669"/>
    <property type="project" value="TreeGrafter"/>
</dbReference>
<keyword evidence="6" id="KW-0411">Iron-sulfur</keyword>
<feature type="region of interest" description="Disordered" evidence="7">
    <location>
        <begin position="333"/>
        <end position="364"/>
    </location>
</feature>
<proteinExistence type="predicted"/>
<dbReference type="PANTHER" id="PTHR43076:SF1">
    <property type="entry name" value="LIPOYL SYNTHASE 2"/>
    <property type="match status" value="1"/>
</dbReference>
<dbReference type="PIRSF" id="PIRSF004762">
    <property type="entry name" value="CHP00423"/>
    <property type="match status" value="1"/>
</dbReference>
<reference evidence="9" key="1">
    <citation type="submission" date="2020-10" db="EMBL/GenBank/DDBJ databases">
        <title>Diversity and distribution of actinomycetes associated with coral in the coast of Hainan.</title>
        <authorList>
            <person name="Li F."/>
        </authorList>
    </citation>
    <scope>NUCLEOTIDE SEQUENCE</scope>
    <source>
        <strain evidence="9">HNM0983</strain>
    </source>
</reference>
<dbReference type="Proteomes" id="UP000598360">
    <property type="component" value="Unassembled WGS sequence"/>
</dbReference>
<evidence type="ECO:0000256" key="3">
    <source>
        <dbReference type="ARBA" id="ARBA00022691"/>
    </source>
</evidence>
<keyword evidence="2" id="KW-0004">4Fe-4S</keyword>
<feature type="domain" description="Radical SAM core" evidence="8">
    <location>
        <begin position="34"/>
        <end position="273"/>
    </location>
</feature>
<keyword evidence="4" id="KW-0479">Metal-binding</keyword>
<dbReference type="InterPro" id="IPR007197">
    <property type="entry name" value="rSAM"/>
</dbReference>
<dbReference type="InterPro" id="IPR034405">
    <property type="entry name" value="F420"/>
</dbReference>
<dbReference type="GO" id="GO:0051539">
    <property type="term" value="F:4 iron, 4 sulfur cluster binding"/>
    <property type="evidence" value="ECO:0007669"/>
    <property type="project" value="UniProtKB-KW"/>
</dbReference>
<evidence type="ECO:0000256" key="6">
    <source>
        <dbReference type="ARBA" id="ARBA00023014"/>
    </source>
</evidence>
<dbReference type="PANTHER" id="PTHR43076">
    <property type="entry name" value="FO SYNTHASE (COFH)"/>
    <property type="match status" value="1"/>
</dbReference>
<evidence type="ECO:0000259" key="8">
    <source>
        <dbReference type="PROSITE" id="PS51918"/>
    </source>
</evidence>
<accession>A0A929B8L9</accession>
<name>A0A929B8L9_9PSEU</name>
<comment type="caution">
    <text evidence="9">The sequence shown here is derived from an EMBL/GenBank/DDBJ whole genome shotgun (WGS) entry which is preliminary data.</text>
</comment>
<evidence type="ECO:0000256" key="4">
    <source>
        <dbReference type="ARBA" id="ARBA00022723"/>
    </source>
</evidence>
<dbReference type="AlphaFoldDB" id="A0A929B8L9"/>
<evidence type="ECO:0000256" key="1">
    <source>
        <dbReference type="ARBA" id="ARBA00001966"/>
    </source>
</evidence>
<evidence type="ECO:0000256" key="7">
    <source>
        <dbReference type="SAM" id="MobiDB-lite"/>
    </source>
</evidence>
<dbReference type="Gene3D" id="3.20.20.70">
    <property type="entry name" value="Aldolase class I"/>
    <property type="match status" value="1"/>
</dbReference>
<dbReference type="Pfam" id="PF19288">
    <property type="entry name" value="CofH_C"/>
    <property type="match status" value="1"/>
</dbReference>
<gene>
    <name evidence="9" type="ORF">IQ251_05185</name>
</gene>
<dbReference type="InterPro" id="IPR045567">
    <property type="entry name" value="CofH/MnqC-like_C"/>
</dbReference>
<comment type="cofactor">
    <cofactor evidence="1">
        <name>[4Fe-4S] cluster</name>
        <dbReference type="ChEBI" id="CHEBI:49883"/>
    </cofactor>
</comment>
<evidence type="ECO:0000313" key="10">
    <source>
        <dbReference type="Proteomes" id="UP000598360"/>
    </source>
</evidence>